<proteinExistence type="predicted"/>
<protein>
    <submittedName>
        <fullName evidence="2">Uncharacterized protein</fullName>
    </submittedName>
</protein>
<organism evidence="2 3">
    <name type="scientific">Rhodothalassium salexigens DSM 2132</name>
    <dbReference type="NCBI Taxonomy" id="1188247"/>
    <lineage>
        <taxon>Bacteria</taxon>
        <taxon>Pseudomonadati</taxon>
        <taxon>Pseudomonadota</taxon>
        <taxon>Alphaproteobacteria</taxon>
        <taxon>Rhodothalassiales</taxon>
        <taxon>Rhodothalassiaceae</taxon>
        <taxon>Rhodothalassium</taxon>
    </lineage>
</organism>
<dbReference type="RefSeq" id="WP_200287334.1">
    <property type="nucleotide sequence ID" value="NZ_JACIGF010000003.1"/>
</dbReference>
<sequence length="116" mass="12608">MLTIEDCIALSTLTEAEIDAIAEHEHLPEIAAVELGAYLMQTRDGKARVKAMIVDDIHAAQAREQHAHAAKLKLCLKHFLAEHGPELGRQVSADARADTTPDPRANHRADRAGATD</sequence>
<evidence type="ECO:0000313" key="2">
    <source>
        <dbReference type="EMBL" id="TCP36158.1"/>
    </source>
</evidence>
<feature type="compositionally biased region" description="Basic and acidic residues" evidence="1">
    <location>
        <begin position="95"/>
        <end position="116"/>
    </location>
</feature>
<comment type="caution">
    <text evidence="2">The sequence shown here is derived from an EMBL/GenBank/DDBJ whole genome shotgun (WGS) entry which is preliminary data.</text>
</comment>
<dbReference type="Proteomes" id="UP000295399">
    <property type="component" value="Unassembled WGS sequence"/>
</dbReference>
<evidence type="ECO:0000313" key="3">
    <source>
        <dbReference type="Proteomes" id="UP000295399"/>
    </source>
</evidence>
<reference evidence="2 3" key="1">
    <citation type="submission" date="2019-03" db="EMBL/GenBank/DDBJ databases">
        <title>Genomic Encyclopedia of Type Strains, Phase IV (KMG-IV): sequencing the most valuable type-strain genomes for metagenomic binning, comparative biology and taxonomic classification.</title>
        <authorList>
            <person name="Goeker M."/>
        </authorList>
    </citation>
    <scope>NUCLEOTIDE SEQUENCE [LARGE SCALE GENOMIC DNA]</scope>
    <source>
        <strain evidence="2 3">DSM 2132</strain>
    </source>
</reference>
<feature type="region of interest" description="Disordered" evidence="1">
    <location>
        <begin position="87"/>
        <end position="116"/>
    </location>
</feature>
<keyword evidence="3" id="KW-1185">Reference proteome</keyword>
<dbReference type="EMBL" id="SLXO01000003">
    <property type="protein sequence ID" value="TCP36158.1"/>
    <property type="molecule type" value="Genomic_DNA"/>
</dbReference>
<gene>
    <name evidence="2" type="ORF">EV659_10345</name>
</gene>
<dbReference type="InParanoid" id="A0A4R2PN22"/>
<name>A0A4R2PN22_RHOSA</name>
<accession>A0A4R2PN22</accession>
<evidence type="ECO:0000256" key="1">
    <source>
        <dbReference type="SAM" id="MobiDB-lite"/>
    </source>
</evidence>
<dbReference type="AlphaFoldDB" id="A0A4R2PN22"/>